<dbReference type="AlphaFoldDB" id="A0A0M3IZZ6"/>
<keyword evidence="2" id="KW-1185">Reference proteome</keyword>
<evidence type="ECO:0000313" key="2">
    <source>
        <dbReference type="Proteomes" id="UP000267096"/>
    </source>
</evidence>
<reference evidence="3" key="1">
    <citation type="submission" date="2017-02" db="UniProtKB">
        <authorList>
            <consortium name="WormBaseParasite"/>
        </authorList>
    </citation>
    <scope>IDENTIFICATION</scope>
</reference>
<dbReference type="WBParaSite" id="ASIM_0000083001-mRNA-1">
    <property type="protein sequence ID" value="ASIM_0000083001-mRNA-1"/>
    <property type="gene ID" value="ASIM_0000083001"/>
</dbReference>
<dbReference type="OrthoDB" id="5920717at2759"/>
<evidence type="ECO:0000313" key="3">
    <source>
        <dbReference type="WBParaSite" id="ASIM_0000083001-mRNA-1"/>
    </source>
</evidence>
<proteinExistence type="predicted"/>
<dbReference type="EMBL" id="UYRR01000576">
    <property type="protein sequence ID" value="VDK18024.1"/>
    <property type="molecule type" value="Genomic_DNA"/>
</dbReference>
<name>A0A0M3IZZ6_ANISI</name>
<gene>
    <name evidence="1" type="ORF">ASIM_LOCUS729</name>
</gene>
<reference evidence="1 2" key="2">
    <citation type="submission" date="2018-11" db="EMBL/GenBank/DDBJ databases">
        <authorList>
            <consortium name="Pathogen Informatics"/>
        </authorList>
    </citation>
    <scope>NUCLEOTIDE SEQUENCE [LARGE SCALE GENOMIC DNA]</scope>
</reference>
<accession>A0A0M3IZZ6</accession>
<sequence>MFYSGAYHSKSQSEQCSDWLSDQVAEWLRRWTANPLGVSPHQVAEWLRRWTANPGVSPREFESHPDRIVLLVGKSGGRVSQSEQCSDWLSDQVAEWLRRWTANPLGFPRGIPNLKVSNIPDWLSDQVAEWLRRWTANPLGFPRSVDEDVIFWEHIIPNLKVSNIPIGCQIRWPSG</sequence>
<organism evidence="3">
    <name type="scientific">Anisakis simplex</name>
    <name type="common">Herring worm</name>
    <dbReference type="NCBI Taxonomy" id="6269"/>
    <lineage>
        <taxon>Eukaryota</taxon>
        <taxon>Metazoa</taxon>
        <taxon>Ecdysozoa</taxon>
        <taxon>Nematoda</taxon>
        <taxon>Chromadorea</taxon>
        <taxon>Rhabditida</taxon>
        <taxon>Spirurina</taxon>
        <taxon>Ascaridomorpha</taxon>
        <taxon>Ascaridoidea</taxon>
        <taxon>Anisakidae</taxon>
        <taxon>Anisakis</taxon>
        <taxon>Anisakis simplex complex</taxon>
    </lineage>
</organism>
<protein>
    <submittedName>
        <fullName evidence="3">Transposase</fullName>
    </submittedName>
</protein>
<evidence type="ECO:0000313" key="1">
    <source>
        <dbReference type="EMBL" id="VDK18024.1"/>
    </source>
</evidence>
<dbReference type="Proteomes" id="UP000267096">
    <property type="component" value="Unassembled WGS sequence"/>
</dbReference>